<dbReference type="RefSeq" id="WP_286212729.1">
    <property type="nucleotide sequence ID" value="NZ_AP027452.1"/>
</dbReference>
<sequence>MARADDDDDDDEEVFPDEDYIPIRPVDGGRKFLNEDYAPLGRHDVDDVDQPAPQQSQIRTVVISVVATLVVLAVGWFGWQKYSEHQAAEKTEQLSEWVEQSMREKLGSDTELAKYGIQVTSVDLIRVSDTKYEGMASVTTNNDRINPRQVSINVTADGDRMMWQAAPGAFLFLVQDALSNIPSP</sequence>
<dbReference type="EMBL" id="AP027452">
    <property type="protein sequence ID" value="BDY33138.1"/>
    <property type="molecule type" value="Genomic_DNA"/>
</dbReference>
<evidence type="ECO:0000256" key="2">
    <source>
        <dbReference type="SAM" id="Phobius"/>
    </source>
</evidence>
<reference evidence="3" key="1">
    <citation type="submission" date="2023-03" db="EMBL/GenBank/DDBJ databases">
        <title>Draft genome sequence of a Mycolicibacterium mageritense strain H4_3_1 isolated from a hybrid biological-inorganic system reactor.</title>
        <authorList>
            <person name="Feng X."/>
            <person name="Kazama D."/>
            <person name="Sato K."/>
            <person name="Kobayashi H."/>
        </authorList>
    </citation>
    <scope>NUCLEOTIDE SEQUENCE</scope>
    <source>
        <strain evidence="3">H4_3_1</strain>
    </source>
</reference>
<accession>A0AAI8TY52</accession>
<organism evidence="3 4">
    <name type="scientific">Mycolicibacterium mageritense</name>
    <name type="common">Mycobacterium mageritense</name>
    <dbReference type="NCBI Taxonomy" id="53462"/>
    <lineage>
        <taxon>Bacteria</taxon>
        <taxon>Bacillati</taxon>
        <taxon>Actinomycetota</taxon>
        <taxon>Actinomycetes</taxon>
        <taxon>Mycobacteriales</taxon>
        <taxon>Mycobacteriaceae</taxon>
        <taxon>Mycolicibacterium</taxon>
    </lineage>
</organism>
<gene>
    <name evidence="3" type="ORF">hbim_07113</name>
</gene>
<feature type="region of interest" description="Disordered" evidence="1">
    <location>
        <begin position="1"/>
        <end position="23"/>
    </location>
</feature>
<protein>
    <submittedName>
        <fullName evidence="3">Uncharacterized protein</fullName>
    </submittedName>
</protein>
<feature type="compositionally biased region" description="Acidic residues" evidence="1">
    <location>
        <begin position="1"/>
        <end position="20"/>
    </location>
</feature>
<feature type="transmembrane region" description="Helical" evidence="2">
    <location>
        <begin position="60"/>
        <end position="79"/>
    </location>
</feature>
<dbReference type="AlphaFoldDB" id="A0AAI8TY52"/>
<dbReference type="Proteomes" id="UP001241092">
    <property type="component" value="Chromosome"/>
</dbReference>
<keyword evidence="2" id="KW-1133">Transmembrane helix</keyword>
<keyword evidence="2" id="KW-0472">Membrane</keyword>
<proteinExistence type="predicted"/>
<evidence type="ECO:0000256" key="1">
    <source>
        <dbReference type="SAM" id="MobiDB-lite"/>
    </source>
</evidence>
<keyword evidence="2" id="KW-0812">Transmembrane</keyword>
<evidence type="ECO:0000313" key="3">
    <source>
        <dbReference type="EMBL" id="BDY33138.1"/>
    </source>
</evidence>
<name>A0AAI8TY52_MYCME</name>
<evidence type="ECO:0000313" key="4">
    <source>
        <dbReference type="Proteomes" id="UP001241092"/>
    </source>
</evidence>